<evidence type="ECO:0000313" key="3">
    <source>
        <dbReference type="Proteomes" id="UP000001557"/>
    </source>
</evidence>
<sequence length="154" mass="17400">MEETKMDVVYIDARPLLGLSTRTNNRAEMSADSAKIGSLWQAFFESSQLTAMLNSPMYGVYYDYESDMNGEFAVLVGKAIDAPVEANHFTSLELEAGKYLKFTGQGDMPQCVIDLWGQVWGYFSANDCPHQRRYQTDFEVYLSATEVEIYIGIL</sequence>
<dbReference type="STRING" id="325240.Sbal_1563"/>
<feature type="domain" description="AraC effector-binding" evidence="1">
    <location>
        <begin position="4"/>
        <end position="154"/>
    </location>
</feature>
<evidence type="ECO:0000259" key="1">
    <source>
        <dbReference type="SMART" id="SM00871"/>
    </source>
</evidence>
<dbReference type="InterPro" id="IPR010499">
    <property type="entry name" value="AraC_E-bd"/>
</dbReference>
<evidence type="ECO:0000313" key="2">
    <source>
        <dbReference type="EMBL" id="ABN61077.1"/>
    </source>
</evidence>
<organism evidence="2 3">
    <name type="scientific">Shewanella baltica (strain OS155 / ATCC BAA-1091)</name>
    <dbReference type="NCBI Taxonomy" id="325240"/>
    <lineage>
        <taxon>Bacteria</taxon>
        <taxon>Pseudomonadati</taxon>
        <taxon>Pseudomonadota</taxon>
        <taxon>Gammaproteobacteria</taxon>
        <taxon>Alteromonadales</taxon>
        <taxon>Shewanellaceae</taxon>
        <taxon>Shewanella</taxon>
    </lineage>
</organism>
<protein>
    <submittedName>
        <fullName evidence="2">Transcription activator, effector binding</fullName>
    </submittedName>
</protein>
<dbReference type="HOGENOM" id="CLU_106591_0_1_6"/>
<dbReference type="SMART" id="SM00871">
    <property type="entry name" value="AraC_E_bind"/>
    <property type="match status" value="1"/>
</dbReference>
<accession>A3D2W4</accession>
<gene>
    <name evidence="2" type="ordered locus">Sbal_1563</name>
</gene>
<dbReference type="Pfam" id="PF14526">
    <property type="entry name" value="Cass2"/>
    <property type="match status" value="1"/>
</dbReference>
<dbReference type="EMBL" id="CP000563">
    <property type="protein sequence ID" value="ABN61077.1"/>
    <property type="molecule type" value="Genomic_DNA"/>
</dbReference>
<dbReference type="InterPro" id="IPR011256">
    <property type="entry name" value="Reg_factor_effector_dom_sf"/>
</dbReference>
<proteinExistence type="predicted"/>
<dbReference type="PANTHER" id="PTHR36444">
    <property type="entry name" value="TRANSCRIPTIONAL REGULATOR PROTEIN YOBU-RELATED"/>
    <property type="match status" value="1"/>
</dbReference>
<dbReference type="InterPro" id="IPR053182">
    <property type="entry name" value="YobU-like_regulator"/>
</dbReference>
<dbReference type="Gene3D" id="3.20.80.10">
    <property type="entry name" value="Regulatory factor, effector binding domain"/>
    <property type="match status" value="1"/>
</dbReference>
<name>A3D2W4_SHEB5</name>
<reference evidence="2 3" key="1">
    <citation type="submission" date="2007-02" db="EMBL/GenBank/DDBJ databases">
        <title>Complete sequence of chromosome of Shewanella baltica OS155.</title>
        <authorList>
            <consortium name="US DOE Joint Genome Institute"/>
            <person name="Copeland A."/>
            <person name="Lucas S."/>
            <person name="Lapidus A."/>
            <person name="Barry K."/>
            <person name="Detter J.C."/>
            <person name="Glavina del Rio T."/>
            <person name="Hammon N."/>
            <person name="Israni S."/>
            <person name="Dalin E."/>
            <person name="Tice H."/>
            <person name="Pitluck S."/>
            <person name="Sims D.R."/>
            <person name="Brettin T."/>
            <person name="Bruce D."/>
            <person name="Han C."/>
            <person name="Tapia R."/>
            <person name="Brainard J."/>
            <person name="Schmutz J."/>
            <person name="Larimer F."/>
            <person name="Land M."/>
            <person name="Hauser L."/>
            <person name="Kyrpides N."/>
            <person name="Mikhailova N."/>
            <person name="Brettar I."/>
            <person name="Klappenbach J."/>
            <person name="Konstantinidis K."/>
            <person name="Rodrigues J."/>
            <person name="Tiedje J."/>
            <person name="Richardson P."/>
        </authorList>
    </citation>
    <scope>NUCLEOTIDE SEQUENCE [LARGE SCALE GENOMIC DNA]</scope>
    <source>
        <strain evidence="3">OS155 / ATCC BAA-1091</strain>
    </source>
</reference>
<dbReference type="KEGG" id="sbl:Sbal_1563"/>
<dbReference type="AlphaFoldDB" id="A3D2W4"/>
<dbReference type="Proteomes" id="UP000001557">
    <property type="component" value="Chromosome"/>
</dbReference>
<dbReference type="PANTHER" id="PTHR36444:SF2">
    <property type="entry name" value="TRANSCRIPTIONAL REGULATOR PROTEIN YOBU-RELATED"/>
    <property type="match status" value="1"/>
</dbReference>
<keyword evidence="3" id="KW-1185">Reference proteome</keyword>
<dbReference type="InterPro" id="IPR029441">
    <property type="entry name" value="Cass2"/>
</dbReference>
<dbReference type="SUPFAM" id="SSF55136">
    <property type="entry name" value="Probable bacterial effector-binding domain"/>
    <property type="match status" value="1"/>
</dbReference>